<evidence type="ECO:0000313" key="3">
    <source>
        <dbReference type="EMBL" id="KRZ68143.1"/>
    </source>
</evidence>
<keyword evidence="4" id="KW-1185">Reference proteome</keyword>
<dbReference type="PANTHER" id="PTHR37984:SF5">
    <property type="entry name" value="PROTEIN NYNRIN-LIKE"/>
    <property type="match status" value="1"/>
</dbReference>
<dbReference type="Pfam" id="PF17919">
    <property type="entry name" value="RT_RNaseH_2"/>
    <property type="match status" value="1"/>
</dbReference>
<accession>A0A0V1M987</accession>
<dbReference type="PROSITE" id="PS50994">
    <property type="entry name" value="INTEGRASE"/>
    <property type="match status" value="1"/>
</dbReference>
<dbReference type="AlphaFoldDB" id="A0A0V1M987"/>
<dbReference type="GO" id="GO:0003676">
    <property type="term" value="F:nucleic acid binding"/>
    <property type="evidence" value="ECO:0007669"/>
    <property type="project" value="InterPro"/>
</dbReference>
<dbReference type="Pfam" id="PF00665">
    <property type="entry name" value="rve"/>
    <property type="match status" value="1"/>
</dbReference>
<dbReference type="STRING" id="268474.A0A0V1M987"/>
<dbReference type="InterPro" id="IPR012337">
    <property type="entry name" value="RNaseH-like_sf"/>
</dbReference>
<feature type="domain" description="Integrase catalytic" evidence="2">
    <location>
        <begin position="367"/>
        <end position="473"/>
    </location>
</feature>
<dbReference type="EMBL" id="JYDO01000173">
    <property type="protein sequence ID" value="KRZ68143.1"/>
    <property type="molecule type" value="Genomic_DNA"/>
</dbReference>
<protein>
    <submittedName>
        <fullName evidence="3">Transposon Ty3-I Gag-Pol polyprotein</fullName>
    </submittedName>
</protein>
<keyword evidence="1" id="KW-0511">Multifunctional enzyme</keyword>
<reference evidence="3 4" key="1">
    <citation type="submission" date="2015-01" db="EMBL/GenBank/DDBJ databases">
        <title>Evolution of Trichinella species and genotypes.</title>
        <authorList>
            <person name="Korhonen P.K."/>
            <person name="Edoardo P."/>
            <person name="Giuseppe L.R."/>
            <person name="Gasser R.B."/>
        </authorList>
    </citation>
    <scope>NUCLEOTIDE SEQUENCE [LARGE SCALE GENOMIC DNA]</scope>
    <source>
        <strain evidence="3">ISS1980</strain>
    </source>
</reference>
<dbReference type="Gene3D" id="3.30.420.10">
    <property type="entry name" value="Ribonuclease H-like superfamily/Ribonuclease H"/>
    <property type="match status" value="1"/>
</dbReference>
<dbReference type="OrthoDB" id="6254850at2759"/>
<evidence type="ECO:0000256" key="1">
    <source>
        <dbReference type="ARBA" id="ARBA00023268"/>
    </source>
</evidence>
<dbReference type="PANTHER" id="PTHR37984">
    <property type="entry name" value="PROTEIN CBG26694"/>
    <property type="match status" value="1"/>
</dbReference>
<dbReference type="InterPro" id="IPR041577">
    <property type="entry name" value="RT_RNaseH_2"/>
</dbReference>
<dbReference type="GO" id="GO:0042575">
    <property type="term" value="C:DNA polymerase complex"/>
    <property type="evidence" value="ECO:0007669"/>
    <property type="project" value="UniProtKB-ARBA"/>
</dbReference>
<sequence>MYLTSKSSRRTFTKPRFSPKSTWCAAITKSGSTLMISPSRLLPPRLGFRILAHAFRPNERRPGVPTAHGHRMSLTGFHIHIPVRQHLNHLRQLFQRINDHGLIINLIKCQFGLTSIDFLGHRINQHRAVPLPDNLEAVHQFAMPTLVKAFQEFVGMANFYHRFVLSAAQISQVLYKTLAGNLRELVWDETTSAAFDNIKEALAKATMLVHPQPNALTAATVKASGTAVGAVLEQLATARHRQRAFRALPGHPTLLRHLAYISEFTTDVQHVSRKCNQVAIHALAPEVDYAAIATAQMVHEETQAYRNTPCGLILEDVRFGPTEATLLCAPHATLRYLDSHDPSFPLAGAAAYSTLYTSYQGATAEFSPAGPPFRPHPRGRSGPLPLCRGHTHLFIIMDRFTRWPEAIPLSDTSSMSCAWAFIAHWIACYGIPINISSDRGAQFSALWTALAQLIGIRLHRTTAYHPQPNCMLP</sequence>
<proteinExistence type="predicted"/>
<dbReference type="InterPro" id="IPR043128">
    <property type="entry name" value="Rev_trsase/Diguanyl_cyclase"/>
</dbReference>
<dbReference type="GO" id="GO:0015074">
    <property type="term" value="P:DNA integration"/>
    <property type="evidence" value="ECO:0007669"/>
    <property type="project" value="InterPro"/>
</dbReference>
<dbReference type="InterPro" id="IPR043502">
    <property type="entry name" value="DNA/RNA_pol_sf"/>
</dbReference>
<dbReference type="Gene3D" id="3.30.70.270">
    <property type="match status" value="2"/>
</dbReference>
<name>A0A0V1M987_9BILA</name>
<organism evidence="3 4">
    <name type="scientific">Trichinella papuae</name>
    <dbReference type="NCBI Taxonomy" id="268474"/>
    <lineage>
        <taxon>Eukaryota</taxon>
        <taxon>Metazoa</taxon>
        <taxon>Ecdysozoa</taxon>
        <taxon>Nematoda</taxon>
        <taxon>Enoplea</taxon>
        <taxon>Dorylaimia</taxon>
        <taxon>Trichinellida</taxon>
        <taxon>Trichinellidae</taxon>
        <taxon>Trichinella</taxon>
    </lineage>
</organism>
<evidence type="ECO:0000259" key="2">
    <source>
        <dbReference type="PROSITE" id="PS50994"/>
    </source>
</evidence>
<dbReference type="InterPro" id="IPR036397">
    <property type="entry name" value="RNaseH_sf"/>
</dbReference>
<dbReference type="SUPFAM" id="SSF53098">
    <property type="entry name" value="Ribonuclease H-like"/>
    <property type="match status" value="1"/>
</dbReference>
<dbReference type="Proteomes" id="UP000054843">
    <property type="component" value="Unassembled WGS sequence"/>
</dbReference>
<dbReference type="SUPFAM" id="SSF56672">
    <property type="entry name" value="DNA/RNA polymerases"/>
    <property type="match status" value="1"/>
</dbReference>
<evidence type="ECO:0000313" key="4">
    <source>
        <dbReference type="Proteomes" id="UP000054843"/>
    </source>
</evidence>
<comment type="caution">
    <text evidence="3">The sequence shown here is derived from an EMBL/GenBank/DDBJ whole genome shotgun (WGS) entry which is preliminary data.</text>
</comment>
<gene>
    <name evidence="3" type="primary">TY3B-I</name>
    <name evidence="3" type="ORF">T10_6282</name>
</gene>
<dbReference type="InterPro" id="IPR001584">
    <property type="entry name" value="Integrase_cat-core"/>
</dbReference>
<dbReference type="InterPro" id="IPR050951">
    <property type="entry name" value="Retrovirus_Pol_polyprotein"/>
</dbReference>